<evidence type="ECO:0000256" key="2">
    <source>
        <dbReference type="ARBA" id="ARBA00022452"/>
    </source>
</evidence>
<dbReference type="PROSITE" id="PS51779">
    <property type="entry name" value="POTRA"/>
    <property type="match status" value="2"/>
</dbReference>
<protein>
    <recommendedName>
        <fullName evidence="8">Outer membrane protein assembly factor BamA</fullName>
    </recommendedName>
</protein>
<keyword evidence="3" id="KW-0812">Transmembrane</keyword>
<dbReference type="Gene3D" id="2.40.160.50">
    <property type="entry name" value="membrane protein fhac: a member of the omp85/tpsb transporter family"/>
    <property type="match status" value="1"/>
</dbReference>
<feature type="domain" description="POTRA" evidence="10">
    <location>
        <begin position="282"/>
        <end position="366"/>
    </location>
</feature>
<evidence type="ECO:0000313" key="12">
    <source>
        <dbReference type="Proteomes" id="UP000320643"/>
    </source>
</evidence>
<dbReference type="PANTHER" id="PTHR12815:SF47">
    <property type="entry name" value="TRANSLOCATION AND ASSEMBLY MODULE SUBUNIT TAMA"/>
    <property type="match status" value="1"/>
</dbReference>
<dbReference type="GO" id="GO:0009279">
    <property type="term" value="C:cell outer membrane"/>
    <property type="evidence" value="ECO:0007669"/>
    <property type="project" value="UniProtKB-UniRule"/>
</dbReference>
<dbReference type="Proteomes" id="UP000320643">
    <property type="component" value="Unassembled WGS sequence"/>
</dbReference>
<dbReference type="Pfam" id="PF07244">
    <property type="entry name" value="POTRA"/>
    <property type="match status" value="4"/>
</dbReference>
<evidence type="ECO:0000256" key="5">
    <source>
        <dbReference type="ARBA" id="ARBA00022737"/>
    </source>
</evidence>
<evidence type="ECO:0000256" key="7">
    <source>
        <dbReference type="ARBA" id="ARBA00023237"/>
    </source>
</evidence>
<dbReference type="PIRSF" id="PIRSF006076">
    <property type="entry name" value="OM_assembly_OMP85"/>
    <property type="match status" value="1"/>
</dbReference>
<feature type="signal peptide" evidence="9">
    <location>
        <begin position="1"/>
        <end position="23"/>
    </location>
</feature>
<keyword evidence="12" id="KW-1185">Reference proteome</keyword>
<evidence type="ECO:0000259" key="10">
    <source>
        <dbReference type="PROSITE" id="PS51779"/>
    </source>
</evidence>
<dbReference type="InterPro" id="IPR023707">
    <property type="entry name" value="OM_assembly_BamA"/>
</dbReference>
<evidence type="ECO:0000256" key="6">
    <source>
        <dbReference type="ARBA" id="ARBA00023136"/>
    </source>
</evidence>
<dbReference type="NCBIfam" id="TIGR03303">
    <property type="entry name" value="OM_YaeT"/>
    <property type="match status" value="1"/>
</dbReference>
<keyword evidence="7" id="KW-0998">Cell outer membrane</keyword>
<dbReference type="EMBL" id="VJVZ01000017">
    <property type="protein sequence ID" value="TRW21912.1"/>
    <property type="molecule type" value="Genomic_DNA"/>
</dbReference>
<keyword evidence="2" id="KW-1134">Transmembrane beta strand</keyword>
<dbReference type="GO" id="GO:0071709">
    <property type="term" value="P:membrane assembly"/>
    <property type="evidence" value="ECO:0007669"/>
    <property type="project" value="InterPro"/>
</dbReference>
<evidence type="ECO:0000256" key="4">
    <source>
        <dbReference type="ARBA" id="ARBA00022729"/>
    </source>
</evidence>
<evidence type="ECO:0000313" key="11">
    <source>
        <dbReference type="EMBL" id="TRW21912.1"/>
    </source>
</evidence>
<evidence type="ECO:0000256" key="8">
    <source>
        <dbReference type="NCBIfam" id="TIGR03303"/>
    </source>
</evidence>
<dbReference type="OrthoDB" id="9802086at2"/>
<organism evidence="11 12">
    <name type="scientific">Flavobacterium zepuense</name>
    <dbReference type="NCBI Taxonomy" id="2593302"/>
    <lineage>
        <taxon>Bacteria</taxon>
        <taxon>Pseudomonadati</taxon>
        <taxon>Bacteroidota</taxon>
        <taxon>Flavobacteriia</taxon>
        <taxon>Flavobacteriales</taxon>
        <taxon>Flavobacteriaceae</taxon>
        <taxon>Flavobacterium</taxon>
    </lineage>
</organism>
<dbReference type="InterPro" id="IPR010827">
    <property type="entry name" value="BamA/TamA_POTRA"/>
</dbReference>
<dbReference type="InterPro" id="IPR039910">
    <property type="entry name" value="D15-like"/>
</dbReference>
<dbReference type="RefSeq" id="WP_143375167.1">
    <property type="nucleotide sequence ID" value="NZ_VJVZ01000017.1"/>
</dbReference>
<dbReference type="Gene3D" id="3.10.20.310">
    <property type="entry name" value="membrane protein fhac"/>
    <property type="match status" value="5"/>
</dbReference>
<comment type="caution">
    <text evidence="11">The sequence shown here is derived from an EMBL/GenBank/DDBJ whole genome shotgun (WGS) entry which is preliminary data.</text>
</comment>
<name>A0A552UUL0_9FLAO</name>
<evidence type="ECO:0000256" key="3">
    <source>
        <dbReference type="ARBA" id="ARBA00022692"/>
    </source>
</evidence>
<dbReference type="AlphaFoldDB" id="A0A552UUL0"/>
<comment type="subcellular location">
    <subcellularLocation>
        <location evidence="1">Membrane</location>
    </subcellularLocation>
</comment>
<keyword evidence="5" id="KW-0677">Repeat</keyword>
<gene>
    <name evidence="11" type="primary">bamA</name>
    <name evidence="11" type="ORF">FMM05_19805</name>
</gene>
<feature type="domain" description="POTRA" evidence="10">
    <location>
        <begin position="369"/>
        <end position="445"/>
    </location>
</feature>
<dbReference type="InterPro" id="IPR000184">
    <property type="entry name" value="Bac_surfAg_D15"/>
</dbReference>
<accession>A0A552UUL0</accession>
<evidence type="ECO:0000256" key="9">
    <source>
        <dbReference type="SAM" id="SignalP"/>
    </source>
</evidence>
<evidence type="ECO:0000256" key="1">
    <source>
        <dbReference type="ARBA" id="ARBA00004370"/>
    </source>
</evidence>
<sequence length="885" mass="99512">MLQKGIALFIGILFFATTSSVFAQESNRLESGKYILADISVTGKMSYNEQTVVTFTGLEKGQSINVPGEEISAAIKKLWKLGLFSDVDFMVNKIEGDSIYLELAITELPKLSDVKMQGVKKGKQESLIKDTGLTKGKVVNENLLTTTKNYIENKYRKDGYYNTKVAINVIPDSNAVKMVVNIDKGKKVRIKAINFNGNEKLSDGKLKKAMSATKVKAFPNPLRIFKPSKFIADKYKEDLDKVISKYKEKGYRDARVVADTVIYDAKKNMVSIDIDVQEGNKYYFGEIKYLGNTVYTNQQLNQILGIKKGEVYNGVLLQERIANPKPDADDITNLYQNNGYLFSNINAVETRTANDTIDFEIRIVEGPIAYFNRITVVGNDKTNDKVIYRELRTRPGQKWNKEDVIGTIRELGALGFFDAETIRPDVKNPDPATGTVDVEWNVTEKGSSQIELQGGYGGGGFIGTLGLSFNNFSMRNIFNKKAYTPLPMGDGQKLSLRLQGSTYFQTYSLSFTEPWFGGKKPIQLFTSLSHSKQFLYNYSSRDVDRDQSFTISSITMGVSKRLSSPDFYMRLSHSLTFQYYDLNNYNTGLFTFGNGTSRNLAYTAELTRDNRGRNPIYPTYGALYSLSFRTTFPYSLVNGIDYAELRNQEAYKLKNETGVGYQGANGVTVNPGDYVNDSGNRVETYQEAGLNDSKFDQKRFNWLEYYKIKFKADTYTKLAGPPSHELVLRALAEFGYMGAYNSARGLVPFERFYLGGDGMANYALDGREVIQLRGYPNQSLSPVDATGVQIGATIYNKFTLEMRYPITLKPQASIYALTFLEAGASYANFKEYNPFDLKRSAGFGLRVFMPAFGLLGIDFGYGFDPLPGYQQKNGWETHFIIGQQF</sequence>
<dbReference type="InterPro" id="IPR034746">
    <property type="entry name" value="POTRA"/>
</dbReference>
<keyword evidence="6" id="KW-0472">Membrane</keyword>
<dbReference type="PANTHER" id="PTHR12815">
    <property type="entry name" value="SORTING AND ASSEMBLY MACHINERY SAMM50 PROTEIN FAMILY MEMBER"/>
    <property type="match status" value="1"/>
</dbReference>
<proteinExistence type="predicted"/>
<keyword evidence="4 9" id="KW-0732">Signal</keyword>
<reference evidence="11 12" key="1">
    <citation type="submission" date="2019-07" db="EMBL/GenBank/DDBJ databases">
        <title>Flavobacterium sp. nov., isolated from glacier ice.</title>
        <authorList>
            <person name="Liu Q."/>
            <person name="Xin Y.-H."/>
        </authorList>
    </citation>
    <scope>NUCLEOTIDE SEQUENCE [LARGE SCALE GENOMIC DNA]</scope>
    <source>
        <strain evidence="11 12">ZT4R6</strain>
    </source>
</reference>
<feature type="chain" id="PRO_5021846189" description="Outer membrane protein assembly factor BamA" evidence="9">
    <location>
        <begin position="24"/>
        <end position="885"/>
    </location>
</feature>
<dbReference type="Pfam" id="PF01103">
    <property type="entry name" value="Omp85"/>
    <property type="match status" value="1"/>
</dbReference>